<sequence length="117" mass="12028">MSGTAETPALIWCPFPDEDSALAAVNALLDEGLAACGNLLPGMTSVSVWNGEKDTAREFGLLAKTNAALLDRAVTRLAQLHPYEEPAVLGWHCDTAAPGTVAWLAGIGLPGIGSANA</sequence>
<evidence type="ECO:0000313" key="3">
    <source>
        <dbReference type="Proteomes" id="UP000249082"/>
    </source>
</evidence>
<comment type="caution">
    <text evidence="2">The sequence shown here is derived from an EMBL/GenBank/DDBJ whole genome shotgun (WGS) entry which is preliminary data.</text>
</comment>
<evidence type="ECO:0000256" key="1">
    <source>
        <dbReference type="ARBA" id="ARBA00010169"/>
    </source>
</evidence>
<reference evidence="2 3" key="1">
    <citation type="submission" date="2017-08" db="EMBL/GenBank/DDBJ databases">
        <title>Infants hospitalized years apart are colonized by the same room-sourced microbial strains.</title>
        <authorList>
            <person name="Brooks B."/>
            <person name="Olm M.R."/>
            <person name="Firek B.A."/>
            <person name="Baker R."/>
            <person name="Thomas B.C."/>
            <person name="Morowitz M.J."/>
            <person name="Banfield J.F."/>
        </authorList>
    </citation>
    <scope>NUCLEOTIDE SEQUENCE [LARGE SCALE GENOMIC DNA]</scope>
    <source>
        <strain evidence="2">S2_005_002_R2_33</strain>
    </source>
</reference>
<dbReference type="SUPFAM" id="SSF54913">
    <property type="entry name" value="GlnB-like"/>
    <property type="match status" value="1"/>
</dbReference>
<dbReference type="Gene3D" id="3.30.70.120">
    <property type="match status" value="1"/>
</dbReference>
<evidence type="ECO:0000313" key="2">
    <source>
        <dbReference type="EMBL" id="PZQ52990.1"/>
    </source>
</evidence>
<dbReference type="InterPro" id="IPR015867">
    <property type="entry name" value="N-reg_PII/ATP_PRibTrfase_C"/>
</dbReference>
<accession>A0A2W5QNC6</accession>
<proteinExistence type="inferred from homology"/>
<dbReference type="GO" id="GO:0010038">
    <property type="term" value="P:response to metal ion"/>
    <property type="evidence" value="ECO:0007669"/>
    <property type="project" value="InterPro"/>
</dbReference>
<dbReference type="GO" id="GO:0005507">
    <property type="term" value="F:copper ion binding"/>
    <property type="evidence" value="ECO:0007669"/>
    <property type="project" value="TreeGrafter"/>
</dbReference>
<dbReference type="InterPro" id="IPR004323">
    <property type="entry name" value="Ion_tolerance_CutA"/>
</dbReference>
<organism evidence="2 3">
    <name type="scientific">Novosphingobium pentaromativorans</name>
    <dbReference type="NCBI Taxonomy" id="205844"/>
    <lineage>
        <taxon>Bacteria</taxon>
        <taxon>Pseudomonadati</taxon>
        <taxon>Pseudomonadota</taxon>
        <taxon>Alphaproteobacteria</taxon>
        <taxon>Sphingomonadales</taxon>
        <taxon>Sphingomonadaceae</taxon>
        <taxon>Novosphingobium</taxon>
    </lineage>
</organism>
<dbReference type="InterPro" id="IPR011322">
    <property type="entry name" value="N-reg_PII-like_a/b"/>
</dbReference>
<dbReference type="PANTHER" id="PTHR23419">
    <property type="entry name" value="DIVALENT CATION TOLERANCE CUTA-RELATED"/>
    <property type="match status" value="1"/>
</dbReference>
<gene>
    <name evidence="2" type="ORF">DI555_18090</name>
</gene>
<dbReference type="EMBL" id="QFPX01000019">
    <property type="protein sequence ID" value="PZQ52990.1"/>
    <property type="molecule type" value="Genomic_DNA"/>
</dbReference>
<dbReference type="AlphaFoldDB" id="A0A2W5QNC6"/>
<protein>
    <submittedName>
        <fullName evidence="2">Divalent-cation tolerance protein CutA</fullName>
    </submittedName>
</protein>
<dbReference type="Proteomes" id="UP000249082">
    <property type="component" value="Unassembled WGS sequence"/>
</dbReference>
<comment type="similarity">
    <text evidence="1">Belongs to the CutA family.</text>
</comment>
<name>A0A2W5QNC6_9SPHN</name>
<dbReference type="PANTHER" id="PTHR23419:SF8">
    <property type="entry name" value="FI09726P"/>
    <property type="match status" value="1"/>
</dbReference>
<dbReference type="Pfam" id="PF03091">
    <property type="entry name" value="CutA1"/>
    <property type="match status" value="1"/>
</dbReference>